<comment type="similarity">
    <text evidence="4">Belongs to the adenylate kinase family.</text>
</comment>
<evidence type="ECO:0000256" key="1">
    <source>
        <dbReference type="ARBA" id="ARBA00022679"/>
    </source>
</evidence>
<dbReference type="GO" id="GO:0006139">
    <property type="term" value="P:nucleobase-containing compound metabolic process"/>
    <property type="evidence" value="ECO:0007669"/>
    <property type="project" value="InterPro"/>
</dbReference>
<evidence type="ECO:0000256" key="2">
    <source>
        <dbReference type="ARBA" id="ARBA00022741"/>
    </source>
</evidence>
<evidence type="ECO:0000313" key="5">
    <source>
        <dbReference type="Proteomes" id="UP000887574"/>
    </source>
</evidence>
<dbReference type="PRINTS" id="PR00094">
    <property type="entry name" value="ADENYLTKNASE"/>
</dbReference>
<dbReference type="SUPFAM" id="SSF52540">
    <property type="entry name" value="P-loop containing nucleoside triphosphate hydrolases"/>
    <property type="match status" value="1"/>
</dbReference>
<name>A0A915DJ35_9BILA</name>
<dbReference type="HAMAP" id="MF_00235">
    <property type="entry name" value="Adenylate_kinase_Adk"/>
    <property type="match status" value="1"/>
</dbReference>
<dbReference type="InterPro" id="IPR027417">
    <property type="entry name" value="P-loop_NTPase"/>
</dbReference>
<evidence type="ECO:0000256" key="3">
    <source>
        <dbReference type="ARBA" id="ARBA00022777"/>
    </source>
</evidence>
<keyword evidence="2" id="KW-0547">Nucleotide-binding</keyword>
<dbReference type="Pfam" id="PF00406">
    <property type="entry name" value="ADK"/>
    <property type="match status" value="1"/>
</dbReference>
<accession>A0A915DJ35</accession>
<dbReference type="PANTHER" id="PTHR23359">
    <property type="entry name" value="NUCLEOTIDE KINASE"/>
    <property type="match status" value="1"/>
</dbReference>
<dbReference type="GO" id="GO:0005524">
    <property type="term" value="F:ATP binding"/>
    <property type="evidence" value="ECO:0007669"/>
    <property type="project" value="InterPro"/>
</dbReference>
<sequence>MKIASYKRPTTNYLSNLCSHNNDSDYQPHSQKKIQPKKVVFVLGPPGSGKGTLCGALSQHFGFVHFSIGDLLRAECQKPESKLRDEIVAHMQNGTIVDSRISVKLLKKAIFSKVQSNKFVIDAFPFNQQNLDAWTNQELDKELYVPFVVYLDVPLDVCADRCISRNQGRVDDSKECIEKRMLTYISQSQRIIEHYKKLNMIHIIDASKTANEVFNAAEKLFKEQGLPENK</sequence>
<dbReference type="InterPro" id="IPR000850">
    <property type="entry name" value="Adenylat/UMP-CMP_kin"/>
</dbReference>
<dbReference type="Proteomes" id="UP000887574">
    <property type="component" value="Unplaced"/>
</dbReference>
<organism evidence="5 6">
    <name type="scientific">Ditylenchus dipsaci</name>
    <dbReference type="NCBI Taxonomy" id="166011"/>
    <lineage>
        <taxon>Eukaryota</taxon>
        <taxon>Metazoa</taxon>
        <taxon>Ecdysozoa</taxon>
        <taxon>Nematoda</taxon>
        <taxon>Chromadorea</taxon>
        <taxon>Rhabditida</taxon>
        <taxon>Tylenchina</taxon>
        <taxon>Tylenchomorpha</taxon>
        <taxon>Sphaerularioidea</taxon>
        <taxon>Anguinidae</taxon>
        <taxon>Anguininae</taxon>
        <taxon>Ditylenchus</taxon>
    </lineage>
</organism>
<reference evidence="6" key="1">
    <citation type="submission" date="2022-11" db="UniProtKB">
        <authorList>
            <consortium name="WormBaseParasite"/>
        </authorList>
    </citation>
    <scope>IDENTIFICATION</scope>
</reference>
<keyword evidence="1 4" id="KW-0808">Transferase</keyword>
<keyword evidence="5" id="KW-1185">Reference proteome</keyword>
<dbReference type="Gene3D" id="3.40.50.300">
    <property type="entry name" value="P-loop containing nucleotide triphosphate hydrolases"/>
    <property type="match status" value="1"/>
</dbReference>
<dbReference type="CDD" id="cd01428">
    <property type="entry name" value="ADK"/>
    <property type="match status" value="1"/>
</dbReference>
<protein>
    <submittedName>
        <fullName evidence="6">Uncharacterized protein</fullName>
    </submittedName>
</protein>
<dbReference type="GO" id="GO:0019205">
    <property type="term" value="F:nucleobase-containing compound kinase activity"/>
    <property type="evidence" value="ECO:0007669"/>
    <property type="project" value="InterPro"/>
</dbReference>
<keyword evidence="3 4" id="KW-0418">Kinase</keyword>
<proteinExistence type="inferred from homology"/>
<evidence type="ECO:0000313" key="6">
    <source>
        <dbReference type="WBParaSite" id="jg19986"/>
    </source>
</evidence>
<dbReference type="AlphaFoldDB" id="A0A915DJ35"/>
<dbReference type="WBParaSite" id="jg19986">
    <property type="protein sequence ID" value="jg19986"/>
    <property type="gene ID" value="jg19986"/>
</dbReference>
<evidence type="ECO:0000256" key="4">
    <source>
        <dbReference type="RuleBase" id="RU003330"/>
    </source>
</evidence>